<feature type="transmembrane region" description="Helical" evidence="6">
    <location>
        <begin position="204"/>
        <end position="226"/>
    </location>
</feature>
<dbReference type="Pfam" id="PF01594">
    <property type="entry name" value="AI-2E_transport"/>
    <property type="match status" value="1"/>
</dbReference>
<keyword evidence="4 6" id="KW-1133">Transmembrane helix</keyword>
<accession>A0ABU4JVV0</accession>
<reference evidence="7 8" key="1">
    <citation type="submission" date="2023-04" db="EMBL/GenBank/DDBJ databases">
        <title>Clostridium tannerae sp. nov., isolated from the fecal material of an alpaca.</title>
        <authorList>
            <person name="Miller S."/>
            <person name="Hendry M."/>
            <person name="King J."/>
            <person name="Sankaranarayanan K."/>
            <person name="Lawson P.A."/>
        </authorList>
    </citation>
    <scope>NUCLEOTIDE SEQUENCE [LARGE SCALE GENOMIC DNA]</scope>
    <source>
        <strain evidence="7 8">A1-XYC3</strain>
    </source>
</reference>
<organism evidence="7 8">
    <name type="scientific">Clostridium tanneri</name>
    <dbReference type="NCBI Taxonomy" id="3037988"/>
    <lineage>
        <taxon>Bacteria</taxon>
        <taxon>Bacillati</taxon>
        <taxon>Bacillota</taxon>
        <taxon>Clostridia</taxon>
        <taxon>Eubacteriales</taxon>
        <taxon>Clostridiaceae</taxon>
        <taxon>Clostridium</taxon>
    </lineage>
</organism>
<feature type="transmembrane region" description="Helical" evidence="6">
    <location>
        <begin position="269"/>
        <end position="288"/>
    </location>
</feature>
<comment type="subcellular location">
    <subcellularLocation>
        <location evidence="1">Membrane</location>
        <topology evidence="1">Multi-pass membrane protein</topology>
    </subcellularLocation>
</comment>
<dbReference type="InterPro" id="IPR002549">
    <property type="entry name" value="AI-2E-like"/>
</dbReference>
<comment type="similarity">
    <text evidence="2">Belongs to the autoinducer-2 exporter (AI-2E) (TC 2.A.86) family.</text>
</comment>
<evidence type="ECO:0000256" key="5">
    <source>
        <dbReference type="ARBA" id="ARBA00023136"/>
    </source>
</evidence>
<dbReference type="PANTHER" id="PTHR21716">
    <property type="entry name" value="TRANSMEMBRANE PROTEIN"/>
    <property type="match status" value="1"/>
</dbReference>
<feature type="transmembrane region" description="Helical" evidence="6">
    <location>
        <begin position="12"/>
        <end position="29"/>
    </location>
</feature>
<keyword evidence="3 6" id="KW-0812">Transmembrane</keyword>
<sequence>MSFLKDFFSRESTKRVLFFIVIILCFYAAKSLIDLFLLTFLLTFLMNSLHGLVVRQLKKITVVKEKLITVVLYALLFASIVLLIVKYIPVLVTQSRFIINQAADFDFSADPDTDVIQRYLMAMFQQIDLQSYLKSGFNFTVQLATDIGKWSINLFIAIMLSLFFMLEKKKILNFLEKFKTSKISGVYKYFAYFGHNFLNSFGKVIQAQIVIAFVNTIISVVMLYILKFPQLITLGFMIFILSLIPVAGVIVSLIPLTLIAFKIGGLTKVFYVLVLVAVIHAFESYVLNPKLMSAKVELPIFFTFVILIASEHFMGVWGLLIGIPLVMFILDLLEVKI</sequence>
<feature type="transmembrane region" description="Helical" evidence="6">
    <location>
        <begin position="300"/>
        <end position="333"/>
    </location>
</feature>
<dbReference type="RefSeq" id="WP_318798657.1">
    <property type="nucleotide sequence ID" value="NZ_JARUJP010000018.1"/>
</dbReference>
<comment type="caution">
    <text evidence="7">The sequence shown here is derived from an EMBL/GenBank/DDBJ whole genome shotgun (WGS) entry which is preliminary data.</text>
</comment>
<evidence type="ECO:0000256" key="6">
    <source>
        <dbReference type="SAM" id="Phobius"/>
    </source>
</evidence>
<evidence type="ECO:0000313" key="8">
    <source>
        <dbReference type="Proteomes" id="UP001281656"/>
    </source>
</evidence>
<feature type="transmembrane region" description="Helical" evidence="6">
    <location>
        <begin position="147"/>
        <end position="166"/>
    </location>
</feature>
<evidence type="ECO:0000256" key="2">
    <source>
        <dbReference type="ARBA" id="ARBA00009773"/>
    </source>
</evidence>
<evidence type="ECO:0000256" key="3">
    <source>
        <dbReference type="ARBA" id="ARBA00022692"/>
    </source>
</evidence>
<evidence type="ECO:0000256" key="4">
    <source>
        <dbReference type="ARBA" id="ARBA00022989"/>
    </source>
</evidence>
<feature type="transmembrane region" description="Helical" evidence="6">
    <location>
        <begin position="232"/>
        <end position="257"/>
    </location>
</feature>
<gene>
    <name evidence="7" type="ORF">P8V03_14135</name>
</gene>
<evidence type="ECO:0000256" key="1">
    <source>
        <dbReference type="ARBA" id="ARBA00004141"/>
    </source>
</evidence>
<evidence type="ECO:0000313" key="7">
    <source>
        <dbReference type="EMBL" id="MDW8802290.1"/>
    </source>
</evidence>
<name>A0ABU4JVV0_9CLOT</name>
<keyword evidence="8" id="KW-1185">Reference proteome</keyword>
<feature type="transmembrane region" description="Helical" evidence="6">
    <location>
        <begin position="67"/>
        <end position="88"/>
    </location>
</feature>
<dbReference type="Proteomes" id="UP001281656">
    <property type="component" value="Unassembled WGS sequence"/>
</dbReference>
<dbReference type="PANTHER" id="PTHR21716:SF62">
    <property type="entry name" value="TRANSPORT PROTEIN YDBI-RELATED"/>
    <property type="match status" value="1"/>
</dbReference>
<protein>
    <submittedName>
        <fullName evidence="7">AI-2E family transporter</fullName>
    </submittedName>
</protein>
<keyword evidence="5 6" id="KW-0472">Membrane</keyword>
<proteinExistence type="inferred from homology"/>
<dbReference type="EMBL" id="JARUJP010000018">
    <property type="protein sequence ID" value="MDW8802290.1"/>
    <property type="molecule type" value="Genomic_DNA"/>
</dbReference>